<dbReference type="AlphaFoldDB" id="A0A0M7A0G7"/>
<reference evidence="2" key="1">
    <citation type="submission" date="2015-07" db="EMBL/GenBank/DDBJ databases">
        <authorList>
            <person name="Rodrigo-Torres Lidia"/>
            <person name="Arahal R.David."/>
        </authorList>
    </citation>
    <scope>NUCLEOTIDE SEQUENCE [LARGE SCALE GENOMIC DNA]</scope>
    <source>
        <strain evidence="2">CECT 5112</strain>
    </source>
</reference>
<evidence type="ECO:0000313" key="1">
    <source>
        <dbReference type="EMBL" id="CTQ67966.1"/>
    </source>
</evidence>
<organism evidence="1 2">
    <name type="scientific">Roseibium alexandrii</name>
    <dbReference type="NCBI Taxonomy" id="388408"/>
    <lineage>
        <taxon>Bacteria</taxon>
        <taxon>Pseudomonadati</taxon>
        <taxon>Pseudomonadota</taxon>
        <taxon>Alphaproteobacteria</taxon>
        <taxon>Hyphomicrobiales</taxon>
        <taxon>Stappiaceae</taxon>
        <taxon>Roseibium</taxon>
    </lineage>
</organism>
<evidence type="ECO:0000313" key="2">
    <source>
        <dbReference type="Proteomes" id="UP000053235"/>
    </source>
</evidence>
<accession>A0A0M7A0G7</accession>
<dbReference type="RefSeq" id="WP_208981223.1">
    <property type="nucleotide sequence ID" value="NZ_CXWD01000005.1"/>
</dbReference>
<dbReference type="SUPFAM" id="SSF53850">
    <property type="entry name" value="Periplasmic binding protein-like II"/>
    <property type="match status" value="1"/>
</dbReference>
<name>A0A0M7A0G7_9HYPH</name>
<protein>
    <submittedName>
        <fullName evidence="1">Uncharacterized protein</fullName>
    </submittedName>
</protein>
<dbReference type="Proteomes" id="UP000053235">
    <property type="component" value="Unassembled WGS sequence"/>
</dbReference>
<keyword evidence="2" id="KW-1185">Reference proteome</keyword>
<sequence>MVFRFFLFIAIVLWSGQLSARTIVNVGLTSIQPPLVFSGSEERGLIYDVLAALNEHQDAYTFTPSLVPAKRLLANHQTDNFHLIAYNDVLWGWGQRGGKPSVNLTNGKDLFFQLKGTAQKNGATAQIGAVMGFHYAFSDFNAEKLGSMPNVSLVSDESGVLKLVEFGRVDKGVASEAFLNWISVSEPDVYAKLEIFADHPDHTYNRQFVVFPYAPITVEQLNIYLRGLKASGVIGEIYAKYGIEIPDF</sequence>
<dbReference type="EMBL" id="CXWD01000005">
    <property type="protein sequence ID" value="CTQ67966.1"/>
    <property type="molecule type" value="Genomic_DNA"/>
</dbReference>
<gene>
    <name evidence="1" type="ORF">LAX5112_01588</name>
</gene>
<dbReference type="STRING" id="388408.LAX5112_01588"/>
<proteinExistence type="predicted"/>